<dbReference type="AlphaFoldDB" id="A0A835QWA1"/>
<dbReference type="InterPro" id="IPR040359">
    <property type="entry name" value="GDU"/>
</dbReference>
<feature type="transmembrane region" description="Helical" evidence="8">
    <location>
        <begin position="20"/>
        <end position="42"/>
    </location>
</feature>
<accession>A0A835QWA1</accession>
<dbReference type="GO" id="GO:0016020">
    <property type="term" value="C:membrane"/>
    <property type="evidence" value="ECO:0007669"/>
    <property type="project" value="UniProtKB-SubCell"/>
</dbReference>
<protein>
    <submittedName>
        <fullName evidence="9">Uncharacterized protein</fullName>
    </submittedName>
</protein>
<evidence type="ECO:0000256" key="8">
    <source>
        <dbReference type="SAM" id="Phobius"/>
    </source>
</evidence>
<organism evidence="9 10">
    <name type="scientific">Vanilla planifolia</name>
    <name type="common">Vanilla</name>
    <dbReference type="NCBI Taxonomy" id="51239"/>
    <lineage>
        <taxon>Eukaryota</taxon>
        <taxon>Viridiplantae</taxon>
        <taxon>Streptophyta</taxon>
        <taxon>Embryophyta</taxon>
        <taxon>Tracheophyta</taxon>
        <taxon>Spermatophyta</taxon>
        <taxon>Magnoliopsida</taxon>
        <taxon>Liliopsida</taxon>
        <taxon>Asparagales</taxon>
        <taxon>Orchidaceae</taxon>
        <taxon>Vanilloideae</taxon>
        <taxon>Vanilleae</taxon>
        <taxon>Vanilla</taxon>
    </lineage>
</organism>
<dbReference type="EMBL" id="JADCNM010000006">
    <property type="protein sequence ID" value="KAG0478291.1"/>
    <property type="molecule type" value="Genomic_DNA"/>
</dbReference>
<comment type="caution">
    <text evidence="9">The sequence shown here is derived from an EMBL/GenBank/DDBJ whole genome shotgun (WGS) entry which is preliminary data.</text>
</comment>
<name>A0A835QWA1_VANPL</name>
<dbReference type="PANTHER" id="PTHR33228:SF77">
    <property type="entry name" value="PROTEIN GLUTAMINE DUMPER 2"/>
    <property type="match status" value="1"/>
</dbReference>
<dbReference type="PANTHER" id="PTHR33228">
    <property type="entry name" value="PROTEIN GLUTAMINE DUMPER 4-RELATED"/>
    <property type="match status" value="1"/>
</dbReference>
<keyword evidence="5" id="KW-0029">Amino-acid transport</keyword>
<evidence type="ECO:0000256" key="7">
    <source>
        <dbReference type="ARBA" id="ARBA00023136"/>
    </source>
</evidence>
<keyword evidence="7 8" id="KW-0472">Membrane</keyword>
<evidence type="ECO:0000256" key="4">
    <source>
        <dbReference type="ARBA" id="ARBA00022692"/>
    </source>
</evidence>
<evidence type="ECO:0000256" key="5">
    <source>
        <dbReference type="ARBA" id="ARBA00022970"/>
    </source>
</evidence>
<keyword evidence="4 8" id="KW-0812">Transmembrane</keyword>
<evidence type="ECO:0000256" key="6">
    <source>
        <dbReference type="ARBA" id="ARBA00022989"/>
    </source>
</evidence>
<evidence type="ECO:0000256" key="2">
    <source>
        <dbReference type="ARBA" id="ARBA00009977"/>
    </source>
</evidence>
<reference evidence="9 10" key="1">
    <citation type="journal article" date="2020" name="Nat. Food">
        <title>A phased Vanilla planifolia genome enables genetic improvement of flavour and production.</title>
        <authorList>
            <person name="Hasing T."/>
            <person name="Tang H."/>
            <person name="Brym M."/>
            <person name="Khazi F."/>
            <person name="Huang T."/>
            <person name="Chambers A.H."/>
        </authorList>
    </citation>
    <scope>NUCLEOTIDE SEQUENCE [LARGE SCALE GENOMIC DNA]</scope>
    <source>
        <tissue evidence="9">Leaf</tissue>
    </source>
</reference>
<proteinExistence type="inferred from homology"/>
<keyword evidence="6 8" id="KW-1133">Transmembrane helix</keyword>
<dbReference type="GO" id="GO:0006865">
    <property type="term" value="P:amino acid transport"/>
    <property type="evidence" value="ECO:0007669"/>
    <property type="project" value="UniProtKB-KW"/>
</dbReference>
<gene>
    <name evidence="9" type="ORF">HPP92_013010</name>
</gene>
<dbReference type="Proteomes" id="UP000639772">
    <property type="component" value="Chromosome 6"/>
</dbReference>
<evidence type="ECO:0000256" key="3">
    <source>
        <dbReference type="ARBA" id="ARBA00022448"/>
    </source>
</evidence>
<evidence type="ECO:0000313" key="9">
    <source>
        <dbReference type="EMBL" id="KAG0478291.1"/>
    </source>
</evidence>
<dbReference type="OrthoDB" id="1930784at2759"/>
<dbReference type="GO" id="GO:0080143">
    <property type="term" value="P:regulation of amino acid export"/>
    <property type="evidence" value="ECO:0007669"/>
    <property type="project" value="InterPro"/>
</dbReference>
<evidence type="ECO:0000256" key="1">
    <source>
        <dbReference type="ARBA" id="ARBA00004167"/>
    </source>
</evidence>
<sequence>MAEFEALPPSVSSVWRSPVPFLLGGLAAMLGLVAISLIMLSYSYWKLSGYRDSGGDVPESSVAQVCDLGKDMDKMKGKSAAAFEDRVVVIIAGEHKPTFLAKPKCCPTLNSGCGDEASMPTCNGRQM</sequence>
<comment type="subcellular location">
    <subcellularLocation>
        <location evidence="1">Membrane</location>
        <topology evidence="1">Single-pass membrane protein</topology>
    </subcellularLocation>
</comment>
<keyword evidence="3" id="KW-0813">Transport</keyword>
<comment type="similarity">
    <text evidence="2">Belongs to the GLUTAMINE DUMPER 1 (TC 9.B.60) family.</text>
</comment>
<evidence type="ECO:0000313" key="10">
    <source>
        <dbReference type="Proteomes" id="UP000639772"/>
    </source>
</evidence>